<dbReference type="PANTHER" id="PTHR43877:SF5">
    <property type="entry name" value="BLL8307 PROTEIN"/>
    <property type="match status" value="1"/>
</dbReference>
<keyword evidence="1 4" id="KW-0808">Transferase</keyword>
<dbReference type="CDD" id="cd04301">
    <property type="entry name" value="NAT_SF"/>
    <property type="match status" value="1"/>
</dbReference>
<reference evidence="4" key="1">
    <citation type="submission" date="2013-03" db="EMBL/GenBank/DDBJ databases">
        <title>Genome Sequence of the Profundibacterium mesophilum strain KAUST100406-0324T from Red Sea, a novel genus in the family Rhodobacteraceae.</title>
        <authorList>
            <person name="Essack M."/>
            <person name="Alam I."/>
            <person name="Lafi F."/>
            <person name="Alawi W."/>
            <person name="Kamanu F."/>
            <person name="Al-Suwailem A."/>
            <person name="Lee O.O."/>
            <person name="Xu Y."/>
            <person name="Bajic V."/>
            <person name="Qian P.-Y."/>
            <person name="Archer J."/>
        </authorList>
    </citation>
    <scope>NUCLEOTIDE SEQUENCE</scope>
    <source>
        <strain evidence="4">KAUST100406-0324</strain>
    </source>
</reference>
<dbReference type="PROSITE" id="PS51186">
    <property type="entry name" value="GNAT"/>
    <property type="match status" value="1"/>
</dbReference>
<evidence type="ECO:0000256" key="1">
    <source>
        <dbReference type="ARBA" id="ARBA00022679"/>
    </source>
</evidence>
<evidence type="ECO:0000256" key="2">
    <source>
        <dbReference type="ARBA" id="ARBA00023315"/>
    </source>
</evidence>
<comment type="caution">
    <text evidence="4">The sequence shown here is derived from an EMBL/GenBank/DDBJ whole genome shotgun (WGS) entry which is preliminary data.</text>
</comment>
<dbReference type="Gene3D" id="3.40.630.30">
    <property type="match status" value="1"/>
</dbReference>
<keyword evidence="2 4" id="KW-0012">Acyltransferase</keyword>
<dbReference type="InterPro" id="IPR050832">
    <property type="entry name" value="Bact_Acetyltransf"/>
</dbReference>
<dbReference type="InterPro" id="IPR016181">
    <property type="entry name" value="Acyl_CoA_acyltransferase"/>
</dbReference>
<dbReference type="PANTHER" id="PTHR43877">
    <property type="entry name" value="AMINOALKYLPHOSPHONATE N-ACETYLTRANSFERASE-RELATED-RELATED"/>
    <property type="match status" value="1"/>
</dbReference>
<proteinExistence type="predicted"/>
<dbReference type="OrthoDB" id="9803233at2"/>
<dbReference type="EC" id="2.3.1.1" evidence="4"/>
<dbReference type="RefSeq" id="WP_159965654.1">
    <property type="nucleotide sequence ID" value="NZ_APKE01000025.1"/>
</dbReference>
<evidence type="ECO:0000313" key="4">
    <source>
        <dbReference type="EMBL" id="KAF0675507.1"/>
    </source>
</evidence>
<name>A0A921TCY6_9RHOB</name>
<dbReference type="EMBL" id="APKE01000025">
    <property type="protein sequence ID" value="KAF0675507.1"/>
    <property type="molecule type" value="Genomic_DNA"/>
</dbReference>
<dbReference type="InterPro" id="IPR000182">
    <property type="entry name" value="GNAT_dom"/>
</dbReference>
<dbReference type="AlphaFoldDB" id="A0A921TCY6"/>
<keyword evidence="5" id="KW-1185">Reference proteome</keyword>
<accession>A0A921TCY6</accession>
<protein>
    <submittedName>
        <fullName evidence="4">Amino-acid N-acetyltransferase</fullName>
        <ecNumber evidence="4">2.3.1.1</ecNumber>
    </submittedName>
</protein>
<sequence>MSPSITPGDPRSPEIAALLAESRALMDALFPVEDNHYLGPEALAGPEIVFLVARGADGTVLGTGALAPLAPQGLPEADPRMQGAEIKAMFTAPEARGSGVGAALLARLEAEALARGHRWLGLETGDALGPAIRLYERAGFIPCPPFGTYVAGPSSVFMHKRLTR</sequence>
<dbReference type="GO" id="GO:0016747">
    <property type="term" value="F:acyltransferase activity, transferring groups other than amino-acyl groups"/>
    <property type="evidence" value="ECO:0007669"/>
    <property type="project" value="InterPro"/>
</dbReference>
<dbReference type="Pfam" id="PF00583">
    <property type="entry name" value="Acetyltransf_1"/>
    <property type="match status" value="1"/>
</dbReference>
<gene>
    <name evidence="4" type="ORF">PMES_02138</name>
</gene>
<feature type="domain" description="N-acetyltransferase" evidence="3">
    <location>
        <begin position="3"/>
        <end position="163"/>
    </location>
</feature>
<organism evidence="4 5">
    <name type="scientific">Profundibacterium mesophilum KAUST100406-0324</name>
    <dbReference type="NCBI Taxonomy" id="1037889"/>
    <lineage>
        <taxon>Bacteria</taxon>
        <taxon>Pseudomonadati</taxon>
        <taxon>Pseudomonadota</taxon>
        <taxon>Alphaproteobacteria</taxon>
        <taxon>Rhodobacterales</taxon>
        <taxon>Roseobacteraceae</taxon>
        <taxon>Profundibacterium</taxon>
    </lineage>
</organism>
<dbReference type="Proteomes" id="UP000698242">
    <property type="component" value="Unassembled WGS sequence"/>
</dbReference>
<evidence type="ECO:0000259" key="3">
    <source>
        <dbReference type="PROSITE" id="PS51186"/>
    </source>
</evidence>
<evidence type="ECO:0000313" key="5">
    <source>
        <dbReference type="Proteomes" id="UP000698242"/>
    </source>
</evidence>
<dbReference type="SUPFAM" id="SSF55729">
    <property type="entry name" value="Acyl-CoA N-acyltransferases (Nat)"/>
    <property type="match status" value="1"/>
</dbReference>